<dbReference type="RefSeq" id="WP_158263589.1">
    <property type="nucleotide sequence ID" value="NZ_PVTD01000008.1"/>
</dbReference>
<accession>A0A2T0RL17</accession>
<keyword evidence="1" id="KW-0808">Transferase</keyword>
<dbReference type="AlphaFoldDB" id="A0A2T0RL17"/>
<proteinExistence type="predicted"/>
<sequence length="369" mass="41511">MESIQRWAVVATVMEPTNLVLAFAAHHLGLGASEVHLFLDDPGDPCANMLRRLPRCYITRCDDWYWSEVRNRDRPLLQSQRQAANATWAYNRTEADWLLHIDADEFLQLDRPLPQILSRLGDEVDWLRIPNHERVWLAAETPVTIFDGVFRSPRRMPDDVYRRTPRGNARFLRRGLAGYPNGKSLSRTGRGLRIGAHAPHANTTGNHALPAGRTSPDARLLHFDGLTPLHWALKTLRYAAVDDRNITELLHPERQAQVRHVRDACHDLQAVLAFHRDLFVLDPLEADALRRRGALFRSRIAPQRDLAWLLPDHTPRFAPTDFDESLDSKGAVHLMQGDGGCLSPCPQPAVFGSALTAPTPPPGTIAARA</sequence>
<reference evidence="1 2" key="1">
    <citation type="submission" date="2018-03" db="EMBL/GenBank/DDBJ databases">
        <title>Genomic Encyclopedia of Archaeal and Bacterial Type Strains, Phase II (KMG-II): from individual species to whole genera.</title>
        <authorList>
            <person name="Goeker M."/>
        </authorList>
    </citation>
    <scope>NUCLEOTIDE SEQUENCE [LARGE SCALE GENOMIC DNA]</scope>
    <source>
        <strain evidence="1 2">DSM 29328</strain>
    </source>
</reference>
<dbReference type="Pfam" id="PF13704">
    <property type="entry name" value="Glyco_tranf_2_4"/>
    <property type="match status" value="1"/>
</dbReference>
<keyword evidence="2" id="KW-1185">Reference proteome</keyword>
<dbReference type="Proteomes" id="UP000239480">
    <property type="component" value="Unassembled WGS sequence"/>
</dbReference>
<name>A0A2T0RL17_9RHOB</name>
<gene>
    <name evidence="1" type="ORF">CLV78_10874</name>
</gene>
<dbReference type="GO" id="GO:0016740">
    <property type="term" value="F:transferase activity"/>
    <property type="evidence" value="ECO:0007669"/>
    <property type="project" value="UniProtKB-KW"/>
</dbReference>
<dbReference type="OrthoDB" id="7203640at2"/>
<dbReference type="EMBL" id="PVTD01000008">
    <property type="protein sequence ID" value="PRY21803.1"/>
    <property type="molecule type" value="Genomic_DNA"/>
</dbReference>
<evidence type="ECO:0000313" key="1">
    <source>
        <dbReference type="EMBL" id="PRY21803.1"/>
    </source>
</evidence>
<organism evidence="1 2">
    <name type="scientific">Aliiruegeria haliotis</name>
    <dbReference type="NCBI Taxonomy" id="1280846"/>
    <lineage>
        <taxon>Bacteria</taxon>
        <taxon>Pseudomonadati</taxon>
        <taxon>Pseudomonadota</taxon>
        <taxon>Alphaproteobacteria</taxon>
        <taxon>Rhodobacterales</taxon>
        <taxon>Roseobacteraceae</taxon>
        <taxon>Aliiruegeria</taxon>
    </lineage>
</organism>
<evidence type="ECO:0000313" key="2">
    <source>
        <dbReference type="Proteomes" id="UP000239480"/>
    </source>
</evidence>
<protein>
    <submittedName>
        <fullName evidence="1">Glycosyl transferase family 2</fullName>
    </submittedName>
</protein>
<comment type="caution">
    <text evidence="1">The sequence shown here is derived from an EMBL/GenBank/DDBJ whole genome shotgun (WGS) entry which is preliminary data.</text>
</comment>